<reference evidence="5" key="1">
    <citation type="submission" date="2016-07" db="EMBL/GenBank/DDBJ databases">
        <title>Frankia sp. NRRL B-16219 Genome sequencing.</title>
        <authorList>
            <person name="Ghodhbane-Gtari F."/>
            <person name="Swanson E."/>
            <person name="Gueddou A."/>
            <person name="Louati M."/>
            <person name="Nouioui I."/>
            <person name="Hezbri K."/>
            <person name="Abebe-Akele F."/>
            <person name="Simpson S."/>
            <person name="Morris K."/>
            <person name="Thomas K."/>
            <person name="Gtari M."/>
            <person name="Tisa L.S."/>
        </authorList>
    </citation>
    <scope>NUCLEOTIDE SEQUENCE [LARGE SCALE GENOMIC DNA]</scope>
    <source>
        <strain evidence="5">NRRL B-16219</strain>
    </source>
</reference>
<feature type="compositionally biased region" description="Low complexity" evidence="1">
    <location>
        <begin position="683"/>
        <end position="693"/>
    </location>
</feature>
<feature type="transmembrane region" description="Helical" evidence="2">
    <location>
        <begin position="316"/>
        <end position="338"/>
    </location>
</feature>
<dbReference type="OrthoDB" id="23692at2"/>
<feature type="region of interest" description="Disordered" evidence="1">
    <location>
        <begin position="674"/>
        <end position="699"/>
    </location>
</feature>
<dbReference type="Pfam" id="PF00990">
    <property type="entry name" value="GGDEF"/>
    <property type="match status" value="1"/>
</dbReference>
<dbReference type="GO" id="GO:0005886">
    <property type="term" value="C:plasma membrane"/>
    <property type="evidence" value="ECO:0007669"/>
    <property type="project" value="TreeGrafter"/>
</dbReference>
<feature type="region of interest" description="Disordered" evidence="1">
    <location>
        <begin position="41"/>
        <end position="67"/>
    </location>
</feature>
<dbReference type="InterPro" id="IPR029787">
    <property type="entry name" value="Nucleotide_cyclase"/>
</dbReference>
<dbReference type="InterPro" id="IPR050469">
    <property type="entry name" value="Diguanylate_Cyclase"/>
</dbReference>
<dbReference type="PROSITE" id="PS50887">
    <property type="entry name" value="GGDEF"/>
    <property type="match status" value="1"/>
</dbReference>
<dbReference type="PANTHER" id="PTHR45138:SF9">
    <property type="entry name" value="DIGUANYLATE CYCLASE DGCM-RELATED"/>
    <property type="match status" value="1"/>
</dbReference>
<feature type="region of interest" description="Disordered" evidence="1">
    <location>
        <begin position="164"/>
        <end position="227"/>
    </location>
</feature>
<dbReference type="InterPro" id="IPR043128">
    <property type="entry name" value="Rev_trsase/Diguanyl_cyclase"/>
</dbReference>
<feature type="unsure residue" description="I or L" evidence="4">
    <location>
        <position position="371"/>
    </location>
</feature>
<dbReference type="RefSeq" id="WP_071064391.1">
    <property type="nucleotide sequence ID" value="NZ_MAXA01000217.1"/>
</dbReference>
<dbReference type="PANTHER" id="PTHR45138">
    <property type="entry name" value="REGULATORY COMPONENTS OF SENSORY TRANSDUCTION SYSTEM"/>
    <property type="match status" value="1"/>
</dbReference>
<dbReference type="Gene3D" id="3.30.70.270">
    <property type="match status" value="1"/>
</dbReference>
<dbReference type="EMBL" id="MAXA01000217">
    <property type="protein sequence ID" value="OHV27807.1"/>
    <property type="molecule type" value="Genomic_DNA"/>
</dbReference>
<proteinExistence type="predicted"/>
<dbReference type="NCBIfam" id="TIGR00254">
    <property type="entry name" value="GGDEF"/>
    <property type="match status" value="1"/>
</dbReference>
<sequence>MPLRQAPWRPGRGHVPPGLGAVVRAVRRAAARRPAGLVAVIGTSPDGTRRPAELPATHPAPAPIPTRPAPARVAPARAEPLPMPAFGRVAPTTTGPRGWAARQGLVHPFPALPSLPAGPPTAIASAAVPRDTPFPEMTGVPRADPGHGTSAGHGASLFLRDATCPASALPGPDNTPGRTPGRGGAGRRSRNEPRPRARPRFLPRLPMPPPPRGSLRPPRWRRPGGTAGLPRPPAELIGILAVEALFLFAAVVLVANAAADRSPPRPAELATFAAFTALAVVTGVLLTSPVAAGAGQRAEGATAAPQDSGPPMTSTWTLPVALLLPPLYALLAHVPLWLATGGAGRLGRPAGRGGSPPPARIRLHDTAALGLAGAAAAAVHHLIAPTTDPRSAERLAGSSHTFAALIAAVGVYVLVDRLLRPGHWSGGREQAVAVAVETGAALILAVLWAASPLLLVVAAPLVLLLRRGLAHAELLTAARTDPKTRLATMAYWRQVAQRETARTRRLGRPLSVLLVDVDHFKQVNDRHGHLNGDAVLLAVADALRLATRPQDLVGRFGGEEFVVLLAEVDLDAAAAVAERVRHQVAGASTRLGRAEVTVTVSVGVACTSPARPDPLTHQASPAGPADGTDAARRGAPGTAAEPAFPGPRAAAPATDDLAILTDLLERADAALYQAKREGRNRVRTAGTAAAGGAPPRPAR</sequence>
<evidence type="ECO:0000313" key="5">
    <source>
        <dbReference type="Proteomes" id="UP000179769"/>
    </source>
</evidence>
<feature type="transmembrane region" description="Helical" evidence="2">
    <location>
        <begin position="439"/>
        <end position="465"/>
    </location>
</feature>
<evidence type="ECO:0000313" key="4">
    <source>
        <dbReference type="EMBL" id="OHV27807.1"/>
    </source>
</evidence>
<accession>A0A1S1Q2K2</accession>
<feature type="domain" description="GGDEF" evidence="3">
    <location>
        <begin position="508"/>
        <end position="687"/>
    </location>
</feature>
<organism evidence="4 5">
    <name type="scientific">Parafrankia soli</name>
    <dbReference type="NCBI Taxonomy" id="2599596"/>
    <lineage>
        <taxon>Bacteria</taxon>
        <taxon>Bacillati</taxon>
        <taxon>Actinomycetota</taxon>
        <taxon>Actinomycetes</taxon>
        <taxon>Frankiales</taxon>
        <taxon>Frankiaceae</taxon>
        <taxon>Parafrankia</taxon>
    </lineage>
</organism>
<dbReference type="AlphaFoldDB" id="A0A1S1Q2K2"/>
<feature type="compositionally biased region" description="Low complexity" evidence="1">
    <location>
        <begin position="639"/>
        <end position="651"/>
    </location>
</feature>
<feature type="transmembrane region" description="Helical" evidence="2">
    <location>
        <begin position="400"/>
        <end position="419"/>
    </location>
</feature>
<evidence type="ECO:0000256" key="1">
    <source>
        <dbReference type="SAM" id="MobiDB-lite"/>
    </source>
</evidence>
<dbReference type="GO" id="GO:1902201">
    <property type="term" value="P:negative regulation of bacterial-type flagellum-dependent cell motility"/>
    <property type="evidence" value="ECO:0007669"/>
    <property type="project" value="TreeGrafter"/>
</dbReference>
<feature type="transmembrane region" description="Helical" evidence="2">
    <location>
        <begin position="236"/>
        <end position="257"/>
    </location>
</feature>
<keyword evidence="2" id="KW-0472">Membrane</keyword>
<keyword evidence="5" id="KW-1185">Reference proteome</keyword>
<evidence type="ECO:0000256" key="2">
    <source>
        <dbReference type="SAM" id="Phobius"/>
    </source>
</evidence>
<keyword evidence="2" id="KW-0812">Transmembrane</keyword>
<feature type="compositionally biased region" description="Pro residues" evidence="1">
    <location>
        <begin position="58"/>
        <end position="67"/>
    </location>
</feature>
<comment type="caution">
    <text evidence="4">The sequence shown here is derived from an EMBL/GenBank/DDBJ whole genome shotgun (WGS) entry which is preliminary data.</text>
</comment>
<dbReference type="InterPro" id="IPR000160">
    <property type="entry name" value="GGDEF_dom"/>
</dbReference>
<feature type="region of interest" description="Disordered" evidence="1">
    <location>
        <begin position="609"/>
        <end position="651"/>
    </location>
</feature>
<evidence type="ECO:0000259" key="3">
    <source>
        <dbReference type="PROSITE" id="PS50887"/>
    </source>
</evidence>
<feature type="compositionally biased region" description="Low complexity" evidence="1">
    <location>
        <begin position="170"/>
        <end position="179"/>
    </location>
</feature>
<protein>
    <submittedName>
        <fullName evidence="4">Diguanylate cyclase</fullName>
    </submittedName>
</protein>
<dbReference type="SUPFAM" id="SSF55073">
    <property type="entry name" value="Nucleotide cyclase"/>
    <property type="match status" value="1"/>
</dbReference>
<feature type="transmembrane region" description="Helical" evidence="2">
    <location>
        <begin position="269"/>
        <end position="296"/>
    </location>
</feature>
<dbReference type="SMART" id="SM00267">
    <property type="entry name" value="GGDEF"/>
    <property type="match status" value="1"/>
</dbReference>
<keyword evidence="2" id="KW-1133">Transmembrane helix</keyword>
<gene>
    <name evidence="4" type="ORF">BBK14_19335</name>
</gene>
<name>A0A1S1Q2K2_9ACTN</name>
<dbReference type="GO" id="GO:0043709">
    <property type="term" value="P:cell adhesion involved in single-species biofilm formation"/>
    <property type="evidence" value="ECO:0007669"/>
    <property type="project" value="TreeGrafter"/>
</dbReference>
<dbReference type="Proteomes" id="UP000179769">
    <property type="component" value="Unassembled WGS sequence"/>
</dbReference>
<dbReference type="CDD" id="cd01949">
    <property type="entry name" value="GGDEF"/>
    <property type="match status" value="1"/>
</dbReference>
<dbReference type="GO" id="GO:0052621">
    <property type="term" value="F:diguanylate cyclase activity"/>
    <property type="evidence" value="ECO:0007669"/>
    <property type="project" value="TreeGrafter"/>
</dbReference>